<gene>
    <name evidence="2" type="ORF">DGYR_LOCUS602</name>
</gene>
<comment type="caution">
    <text evidence="2">The sequence shown here is derived from an EMBL/GenBank/DDBJ whole genome shotgun (WGS) entry which is preliminary data.</text>
</comment>
<name>A0A7I8V7M9_9ANNE</name>
<evidence type="ECO:0000313" key="3">
    <source>
        <dbReference type="Proteomes" id="UP000549394"/>
    </source>
</evidence>
<dbReference type="EMBL" id="CAJFCJ010000001">
    <property type="protein sequence ID" value="CAD5111282.1"/>
    <property type="molecule type" value="Genomic_DNA"/>
</dbReference>
<evidence type="ECO:0000313" key="2">
    <source>
        <dbReference type="EMBL" id="CAD5111282.1"/>
    </source>
</evidence>
<protein>
    <submittedName>
        <fullName evidence="2">DgyrCDS604</fullName>
    </submittedName>
</protein>
<reference evidence="2 3" key="1">
    <citation type="submission" date="2020-08" db="EMBL/GenBank/DDBJ databases">
        <authorList>
            <person name="Hejnol A."/>
        </authorList>
    </citation>
    <scope>NUCLEOTIDE SEQUENCE [LARGE SCALE GENOMIC DNA]</scope>
</reference>
<sequence>MFGGRRQQNDEDHKTVIQPNTKTPTDKTNRSFKPYNFQARPFYENYKKSQPDYKPEKFDTNTNFLSNDKFIEMSLAIPKLEENCSGERGPRYSGPASNEKTISQNLFGLDKSDIEAPEDLEQTAEGQSMMREIGLTDAHAAINPGNWFTSDMKKLERRIQYASQMGWMLVSFERSALAKLQHERNIQSRKEIGASEKVEEIESRLSKLERNWKPPPRNIERAGKNLFRFRFR</sequence>
<organism evidence="2 3">
    <name type="scientific">Dimorphilus gyrociliatus</name>
    <dbReference type="NCBI Taxonomy" id="2664684"/>
    <lineage>
        <taxon>Eukaryota</taxon>
        <taxon>Metazoa</taxon>
        <taxon>Spiralia</taxon>
        <taxon>Lophotrochozoa</taxon>
        <taxon>Annelida</taxon>
        <taxon>Polychaeta</taxon>
        <taxon>Polychaeta incertae sedis</taxon>
        <taxon>Dinophilidae</taxon>
        <taxon>Dimorphilus</taxon>
    </lineage>
</organism>
<keyword evidence="3" id="KW-1185">Reference proteome</keyword>
<accession>A0A7I8V7M9</accession>
<proteinExistence type="predicted"/>
<evidence type="ECO:0000256" key="1">
    <source>
        <dbReference type="SAM" id="MobiDB-lite"/>
    </source>
</evidence>
<dbReference type="AlphaFoldDB" id="A0A7I8V7M9"/>
<dbReference type="Proteomes" id="UP000549394">
    <property type="component" value="Unassembled WGS sequence"/>
</dbReference>
<feature type="region of interest" description="Disordered" evidence="1">
    <location>
        <begin position="1"/>
        <end position="34"/>
    </location>
</feature>